<evidence type="ECO:0000313" key="1">
    <source>
        <dbReference type="EMBL" id="SFP99817.1"/>
    </source>
</evidence>
<proteinExistence type="predicted"/>
<keyword evidence="2" id="KW-1185">Reference proteome</keyword>
<accession>A0A1I5UXN8</accession>
<dbReference type="AlphaFoldDB" id="A0A1I5UXN8"/>
<dbReference type="EMBL" id="FOXA01000025">
    <property type="protein sequence ID" value="SFP99817.1"/>
    <property type="molecule type" value="Genomic_DNA"/>
</dbReference>
<dbReference type="OrthoDB" id="9800901at2"/>
<dbReference type="RefSeq" id="WP_093424911.1">
    <property type="nucleotide sequence ID" value="NZ_FOXA01000025.1"/>
</dbReference>
<sequence>MAHTESYDERIQIFRENYGNEGDPAAILADVAVKVGEVLEIMVGEQLTAKAMEQITGPLGYWGEDWKDALHEARYGLFSEWRLGAPLHDMAAYAIYGIDLHATAADTAQISQQRIVNLLREVERFLKAVDLDAWIGSRDSEFSKIYGMARGRFVLDHGHPVRPEDLALLGGVSPSRMRAMVSGDTAVLKRDDNKRIPATEALSWLEGRETFFPSIWRDQRPSADEIDDEHQEKVEDFIFIPVASDGSRFTPDLDTGRGFILGPKADQRRYDNYDEALAELVRMKPPRWRRPAPKSGVPSIVIGQTWERVSRSELFLKTAA</sequence>
<gene>
    <name evidence="1" type="ORF">SAMN04488047_1254</name>
</gene>
<reference evidence="1 2" key="1">
    <citation type="submission" date="2016-10" db="EMBL/GenBank/DDBJ databases">
        <authorList>
            <person name="de Groot N.N."/>
        </authorList>
    </citation>
    <scope>NUCLEOTIDE SEQUENCE [LARGE SCALE GENOMIC DNA]</scope>
    <source>
        <strain evidence="1 2">DSM 19547</strain>
    </source>
</reference>
<dbReference type="STRING" id="441119.SAMN04488047_1254"/>
<name>A0A1I5UXN8_9RHOB</name>
<evidence type="ECO:0000313" key="2">
    <source>
        <dbReference type="Proteomes" id="UP000199356"/>
    </source>
</evidence>
<protein>
    <submittedName>
        <fullName evidence="1">Uncharacterized protein</fullName>
    </submittedName>
</protein>
<organism evidence="1 2">
    <name type="scientific">Tranquillimonas alkanivorans</name>
    <dbReference type="NCBI Taxonomy" id="441119"/>
    <lineage>
        <taxon>Bacteria</taxon>
        <taxon>Pseudomonadati</taxon>
        <taxon>Pseudomonadota</taxon>
        <taxon>Alphaproteobacteria</taxon>
        <taxon>Rhodobacterales</taxon>
        <taxon>Roseobacteraceae</taxon>
        <taxon>Tranquillimonas</taxon>
    </lineage>
</organism>
<dbReference type="Proteomes" id="UP000199356">
    <property type="component" value="Unassembled WGS sequence"/>
</dbReference>